<organism evidence="1 2">
    <name type="scientific">Manihot esculenta</name>
    <name type="common">Cassava</name>
    <name type="synonym">Jatropha manihot</name>
    <dbReference type="NCBI Taxonomy" id="3983"/>
    <lineage>
        <taxon>Eukaryota</taxon>
        <taxon>Viridiplantae</taxon>
        <taxon>Streptophyta</taxon>
        <taxon>Embryophyta</taxon>
        <taxon>Tracheophyta</taxon>
        <taxon>Spermatophyta</taxon>
        <taxon>Magnoliopsida</taxon>
        <taxon>eudicotyledons</taxon>
        <taxon>Gunneridae</taxon>
        <taxon>Pentapetalae</taxon>
        <taxon>rosids</taxon>
        <taxon>fabids</taxon>
        <taxon>Malpighiales</taxon>
        <taxon>Euphorbiaceae</taxon>
        <taxon>Crotonoideae</taxon>
        <taxon>Manihoteae</taxon>
        <taxon>Manihot</taxon>
    </lineage>
</organism>
<protein>
    <submittedName>
        <fullName evidence="1">Uncharacterized protein</fullName>
    </submittedName>
</protein>
<accession>A0ACB7H7M3</accession>
<name>A0ACB7H7M3_MANES</name>
<proteinExistence type="predicted"/>
<comment type="caution">
    <text evidence="1">The sequence shown here is derived from an EMBL/GenBank/DDBJ whole genome shotgun (WGS) entry which is preliminary data.</text>
</comment>
<dbReference type="Proteomes" id="UP000091857">
    <property type="component" value="Chromosome 8"/>
</dbReference>
<keyword evidence="2" id="KW-1185">Reference proteome</keyword>
<reference evidence="2" key="1">
    <citation type="journal article" date="2016" name="Nat. Biotechnol.">
        <title>Sequencing wild and cultivated cassava and related species reveals extensive interspecific hybridization and genetic diversity.</title>
        <authorList>
            <person name="Bredeson J.V."/>
            <person name="Lyons J.B."/>
            <person name="Prochnik S.E."/>
            <person name="Wu G.A."/>
            <person name="Ha C.M."/>
            <person name="Edsinger-Gonzales E."/>
            <person name="Grimwood J."/>
            <person name="Schmutz J."/>
            <person name="Rabbi I.Y."/>
            <person name="Egesi C."/>
            <person name="Nauluvula P."/>
            <person name="Lebot V."/>
            <person name="Ndunguru J."/>
            <person name="Mkamilo G."/>
            <person name="Bart R.S."/>
            <person name="Setter T.L."/>
            <person name="Gleadow R.M."/>
            <person name="Kulakow P."/>
            <person name="Ferguson M.E."/>
            <person name="Rounsley S."/>
            <person name="Rokhsar D.S."/>
        </authorList>
    </citation>
    <scope>NUCLEOTIDE SEQUENCE [LARGE SCALE GENOMIC DNA]</scope>
    <source>
        <strain evidence="2">cv. AM560-2</strain>
    </source>
</reference>
<evidence type="ECO:0000313" key="1">
    <source>
        <dbReference type="EMBL" id="KAG8648592.1"/>
    </source>
</evidence>
<dbReference type="EMBL" id="CM004394">
    <property type="protein sequence ID" value="KAG8648592.1"/>
    <property type="molecule type" value="Genomic_DNA"/>
</dbReference>
<evidence type="ECO:0000313" key="2">
    <source>
        <dbReference type="Proteomes" id="UP000091857"/>
    </source>
</evidence>
<gene>
    <name evidence="1" type="ORF">MANES_08G012600v8</name>
</gene>
<sequence>MNQHRDHYLFFTAALIFVFLLLLLSCHAAQENEVEDEREFDYTPGSEKGPERWGELNKDWASCNSGNLQSPIDLSNRRVKVIRKSLRLKKNYKPFSSVLKNRGHDISLQWEAHNAGSIEINGNEYFLQQCHWHSPSEHSINGRRYDMELHMVHVNTDPNVKYNITVIGQLYKIGPPDVFLSKLLREISSMSDQKQEREMGVIDPRKIKMGGKKYYRYLGSLTVPPCTEAVIWTINSKIRTVSEDQVKALREAVHDHAERNARPVQPINKREIKLFGAEG</sequence>